<dbReference type="RefSeq" id="WP_073183129.1">
    <property type="nucleotide sequence ID" value="NZ_FQXI01000001.1"/>
</dbReference>
<dbReference type="Pfam" id="PF00455">
    <property type="entry name" value="DeoRC"/>
    <property type="match status" value="1"/>
</dbReference>
<dbReference type="OrthoDB" id="9797223at2"/>
<feature type="domain" description="HTH deoR-type" evidence="3">
    <location>
        <begin position="3"/>
        <end position="58"/>
    </location>
</feature>
<name>A0A1M5PI04_9FIRM</name>
<dbReference type="PANTHER" id="PTHR30363:SF44">
    <property type="entry name" value="AGA OPERON TRANSCRIPTIONAL REPRESSOR-RELATED"/>
    <property type="match status" value="1"/>
</dbReference>
<evidence type="ECO:0000313" key="4">
    <source>
        <dbReference type="EMBL" id="SHH01405.1"/>
    </source>
</evidence>
<dbReference type="SMART" id="SM00420">
    <property type="entry name" value="HTH_DEOR"/>
    <property type="match status" value="1"/>
</dbReference>
<dbReference type="GO" id="GO:0003700">
    <property type="term" value="F:DNA-binding transcription factor activity"/>
    <property type="evidence" value="ECO:0007669"/>
    <property type="project" value="InterPro"/>
</dbReference>
<dbReference type="Pfam" id="PF08220">
    <property type="entry name" value="HTH_DeoR"/>
    <property type="match status" value="1"/>
</dbReference>
<protein>
    <submittedName>
        <fullName evidence="4">Transcriptional regulator, DeoR family</fullName>
    </submittedName>
</protein>
<dbReference type="PROSITE" id="PS51000">
    <property type="entry name" value="HTH_DEOR_2"/>
    <property type="match status" value="1"/>
</dbReference>
<dbReference type="PANTHER" id="PTHR30363">
    <property type="entry name" value="HTH-TYPE TRANSCRIPTIONAL REGULATOR SRLR-RELATED"/>
    <property type="match status" value="1"/>
</dbReference>
<dbReference type="InterPro" id="IPR014036">
    <property type="entry name" value="DeoR-like_C"/>
</dbReference>
<evidence type="ECO:0000259" key="3">
    <source>
        <dbReference type="PROSITE" id="PS51000"/>
    </source>
</evidence>
<dbReference type="AlphaFoldDB" id="A0A1M5PI04"/>
<evidence type="ECO:0000313" key="5">
    <source>
        <dbReference type="Proteomes" id="UP000184032"/>
    </source>
</evidence>
<evidence type="ECO:0000256" key="2">
    <source>
        <dbReference type="ARBA" id="ARBA00023163"/>
    </source>
</evidence>
<dbReference type="InterPro" id="IPR037171">
    <property type="entry name" value="NagB/RpiA_transferase-like"/>
</dbReference>
<dbReference type="Proteomes" id="UP000184032">
    <property type="component" value="Unassembled WGS sequence"/>
</dbReference>
<dbReference type="InterPro" id="IPR036388">
    <property type="entry name" value="WH-like_DNA-bd_sf"/>
</dbReference>
<organism evidence="4 5">
    <name type="scientific">Anaerosphaera aminiphila DSM 21120</name>
    <dbReference type="NCBI Taxonomy" id="1120995"/>
    <lineage>
        <taxon>Bacteria</taxon>
        <taxon>Bacillati</taxon>
        <taxon>Bacillota</taxon>
        <taxon>Tissierellia</taxon>
        <taxon>Tissierellales</taxon>
        <taxon>Peptoniphilaceae</taxon>
        <taxon>Anaerosphaera</taxon>
    </lineage>
</organism>
<dbReference type="InterPro" id="IPR050313">
    <property type="entry name" value="Carb_Metab_HTH_regulators"/>
</dbReference>
<dbReference type="STRING" id="1120995.SAMN02745245_00336"/>
<dbReference type="SUPFAM" id="SSF100950">
    <property type="entry name" value="NagB/RpiA/CoA transferase-like"/>
    <property type="match status" value="1"/>
</dbReference>
<dbReference type="InterPro" id="IPR036390">
    <property type="entry name" value="WH_DNA-bd_sf"/>
</dbReference>
<dbReference type="SUPFAM" id="SSF46785">
    <property type="entry name" value="Winged helix' DNA-binding domain"/>
    <property type="match status" value="1"/>
</dbReference>
<keyword evidence="5" id="KW-1185">Reference proteome</keyword>
<dbReference type="EMBL" id="FQXI01000001">
    <property type="protein sequence ID" value="SHH01405.1"/>
    <property type="molecule type" value="Genomic_DNA"/>
</dbReference>
<dbReference type="InterPro" id="IPR001034">
    <property type="entry name" value="DeoR_HTH"/>
</dbReference>
<sequence>MLSVDRKNKIYSLFLEKKTLIIKELSKEFNVSEQTIRRDFKELEDGGIIKMAYGGGTLNENILSTKNVEFSVRQKLTIREKEEIAKLIYREIKEKESIFMDNSSTVLSLLNLMDDVAATIVTNAIMVSYELLKFKNVNPVQLGGAIDIRNKCTMDSICLEMLELYHFDKAFISCSSISMLNGITDSNLAISSIRKKVIEQSDKVYLLVDHTKFDKVSLVQISNFNKIDYLITNRKPSDEWIEFLKENNVELIFGEY</sequence>
<proteinExistence type="predicted"/>
<reference evidence="4 5" key="1">
    <citation type="submission" date="2016-11" db="EMBL/GenBank/DDBJ databases">
        <authorList>
            <person name="Jaros S."/>
            <person name="Januszkiewicz K."/>
            <person name="Wedrychowicz H."/>
        </authorList>
    </citation>
    <scope>NUCLEOTIDE SEQUENCE [LARGE SCALE GENOMIC DNA]</scope>
    <source>
        <strain evidence="4 5">DSM 21120</strain>
    </source>
</reference>
<evidence type="ECO:0000256" key="1">
    <source>
        <dbReference type="ARBA" id="ARBA00023015"/>
    </source>
</evidence>
<accession>A0A1M5PI04</accession>
<keyword evidence="1" id="KW-0805">Transcription regulation</keyword>
<gene>
    <name evidence="4" type="ORF">SAMN02745245_00336</name>
</gene>
<dbReference type="Gene3D" id="1.10.10.10">
    <property type="entry name" value="Winged helix-like DNA-binding domain superfamily/Winged helix DNA-binding domain"/>
    <property type="match status" value="1"/>
</dbReference>
<dbReference type="SMART" id="SM01134">
    <property type="entry name" value="DeoRC"/>
    <property type="match status" value="1"/>
</dbReference>
<keyword evidence="2" id="KW-0804">Transcription</keyword>
<dbReference type="PRINTS" id="PR00037">
    <property type="entry name" value="HTHLACR"/>
</dbReference>